<name>A0AAN8DDX6_CHAGU</name>
<dbReference type="PANTHER" id="PTHR46704:SF9">
    <property type="entry name" value="BHLH DOMAIN-CONTAINING PROTEIN"/>
    <property type="match status" value="1"/>
</dbReference>
<reference evidence="1 2" key="1">
    <citation type="journal article" date="2023" name="Mol. Biol. Evol.">
        <title>Genomics of Secondarily Temperate Adaptation in the Only Non-Antarctic Icefish.</title>
        <authorList>
            <person name="Rivera-Colon A.G."/>
            <person name="Rayamajhi N."/>
            <person name="Minhas B.F."/>
            <person name="Madrigal G."/>
            <person name="Bilyk K.T."/>
            <person name="Yoon V."/>
            <person name="Hune M."/>
            <person name="Gregory S."/>
            <person name="Cheng C.H.C."/>
            <person name="Catchen J.M."/>
        </authorList>
    </citation>
    <scope>NUCLEOTIDE SEQUENCE [LARGE SCALE GENOMIC DNA]</scope>
    <source>
        <tissue evidence="1">White muscle</tissue>
    </source>
</reference>
<keyword evidence="2" id="KW-1185">Reference proteome</keyword>
<proteinExistence type="predicted"/>
<dbReference type="PANTHER" id="PTHR46704">
    <property type="entry name" value="CXC DOMAIN-CONTAINING PROTEIN-RELATED"/>
    <property type="match status" value="1"/>
</dbReference>
<sequence>MELVHTLNRLGHGVSYSQVQEIEAALYLQKLLLSEGSVALPRNIHPGVFTTLAWDNIDRLKETVSGEGTSHRVNGIQAKVGNPQPPRPMSILEKTKKRSISTDPLLLPTYNTAFVELMENNWINPLSHDHTDLVSLSTGIVAPPDVANGLLKAHTMGEAAYQAFKTERLKTEQPTVKFHGTLKKRNLKTFQHIKRKTGGKVEGKQVVLKADRNLFGHMILIAQNRKLHIRDVLVHPLGPLPWALSNSDGSLRKTNKAALARELEKNVSPAEDMPEPSACIIDGMSLVQKPSSA</sequence>
<gene>
    <name evidence="1" type="ORF">CgunFtcFv8_024984</name>
</gene>
<protein>
    <submittedName>
        <fullName evidence="1">Uncharacterized protein</fullName>
    </submittedName>
</protein>
<evidence type="ECO:0000313" key="1">
    <source>
        <dbReference type="EMBL" id="KAK5921267.1"/>
    </source>
</evidence>
<accession>A0AAN8DDX6</accession>
<evidence type="ECO:0000313" key="2">
    <source>
        <dbReference type="Proteomes" id="UP001331515"/>
    </source>
</evidence>
<comment type="caution">
    <text evidence="1">The sequence shown here is derived from an EMBL/GenBank/DDBJ whole genome shotgun (WGS) entry which is preliminary data.</text>
</comment>
<dbReference type="EMBL" id="JAURVH010001523">
    <property type="protein sequence ID" value="KAK5921267.1"/>
    <property type="molecule type" value="Genomic_DNA"/>
</dbReference>
<dbReference type="AlphaFoldDB" id="A0AAN8DDX6"/>
<organism evidence="1 2">
    <name type="scientific">Champsocephalus gunnari</name>
    <name type="common">Mackerel icefish</name>
    <dbReference type="NCBI Taxonomy" id="52237"/>
    <lineage>
        <taxon>Eukaryota</taxon>
        <taxon>Metazoa</taxon>
        <taxon>Chordata</taxon>
        <taxon>Craniata</taxon>
        <taxon>Vertebrata</taxon>
        <taxon>Euteleostomi</taxon>
        <taxon>Actinopterygii</taxon>
        <taxon>Neopterygii</taxon>
        <taxon>Teleostei</taxon>
        <taxon>Neoteleostei</taxon>
        <taxon>Acanthomorphata</taxon>
        <taxon>Eupercaria</taxon>
        <taxon>Perciformes</taxon>
        <taxon>Notothenioidei</taxon>
        <taxon>Channichthyidae</taxon>
        <taxon>Champsocephalus</taxon>
    </lineage>
</organism>
<dbReference type="Proteomes" id="UP001331515">
    <property type="component" value="Unassembled WGS sequence"/>
</dbReference>